<dbReference type="Pfam" id="PF00582">
    <property type="entry name" value="Usp"/>
    <property type="match status" value="1"/>
</dbReference>
<feature type="domain" description="UspA" evidence="2">
    <location>
        <begin position="2"/>
        <end position="44"/>
    </location>
</feature>
<evidence type="ECO:0000313" key="3">
    <source>
        <dbReference type="EMBL" id="MCZ8548621.1"/>
    </source>
</evidence>
<gene>
    <name evidence="3" type="ORF">OOJ09_31060</name>
</gene>
<dbReference type="EMBL" id="JAPFQA010000033">
    <property type="protein sequence ID" value="MCZ8548621.1"/>
    <property type="molecule type" value="Genomic_DNA"/>
</dbReference>
<sequence length="44" mass="4982">MADREKCEPIVMSSHGRRGVRRYVLGSQTAEVMMHATIPVLVIR</sequence>
<dbReference type="InterPro" id="IPR014729">
    <property type="entry name" value="Rossmann-like_a/b/a_fold"/>
</dbReference>
<dbReference type="SUPFAM" id="SSF52402">
    <property type="entry name" value="Adenine nucleotide alpha hydrolases-like"/>
    <property type="match status" value="1"/>
</dbReference>
<dbReference type="PRINTS" id="PR01438">
    <property type="entry name" value="UNVRSLSTRESS"/>
</dbReference>
<keyword evidence="4" id="KW-1185">Reference proteome</keyword>
<evidence type="ECO:0000259" key="2">
    <source>
        <dbReference type="Pfam" id="PF00582"/>
    </source>
</evidence>
<name>A0ABT4R470_9HYPH</name>
<accession>A0ABT4R470</accession>
<comment type="similarity">
    <text evidence="1">Belongs to the universal stress protein A family.</text>
</comment>
<dbReference type="InterPro" id="IPR006016">
    <property type="entry name" value="UspA"/>
</dbReference>
<proteinExistence type="inferred from homology"/>
<dbReference type="Proteomes" id="UP001152178">
    <property type="component" value="Unassembled WGS sequence"/>
</dbReference>
<dbReference type="InterPro" id="IPR006015">
    <property type="entry name" value="Universal_stress_UspA"/>
</dbReference>
<evidence type="ECO:0000256" key="1">
    <source>
        <dbReference type="ARBA" id="ARBA00008791"/>
    </source>
</evidence>
<protein>
    <submittedName>
        <fullName evidence="3">Universal stress protein</fullName>
    </submittedName>
</protein>
<dbReference type="Gene3D" id="3.40.50.620">
    <property type="entry name" value="HUPs"/>
    <property type="match status" value="1"/>
</dbReference>
<evidence type="ECO:0000313" key="4">
    <source>
        <dbReference type="Proteomes" id="UP001152178"/>
    </source>
</evidence>
<comment type="caution">
    <text evidence="3">The sequence shown here is derived from an EMBL/GenBank/DDBJ whole genome shotgun (WGS) entry which is preliminary data.</text>
</comment>
<organism evidence="3 4">
    <name type="scientific">Mesorhizobium qingshengii</name>
    <dbReference type="NCBI Taxonomy" id="1165689"/>
    <lineage>
        <taxon>Bacteria</taxon>
        <taxon>Pseudomonadati</taxon>
        <taxon>Pseudomonadota</taxon>
        <taxon>Alphaproteobacteria</taxon>
        <taxon>Hyphomicrobiales</taxon>
        <taxon>Phyllobacteriaceae</taxon>
        <taxon>Mesorhizobium</taxon>
    </lineage>
</organism>
<reference evidence="3" key="1">
    <citation type="submission" date="2022-11" db="EMBL/GenBank/DDBJ databases">
        <authorList>
            <person name="Coimbra C."/>
        </authorList>
    </citation>
    <scope>NUCLEOTIDE SEQUENCE</scope>
    <source>
        <strain evidence="3">Jales19</strain>
    </source>
</reference>